<dbReference type="GO" id="GO:0005886">
    <property type="term" value="C:plasma membrane"/>
    <property type="evidence" value="ECO:0007669"/>
    <property type="project" value="UniProtKB-SubCell"/>
</dbReference>
<organism evidence="9 10">
    <name type="scientific">Escherichia coli</name>
    <dbReference type="NCBI Taxonomy" id="562"/>
    <lineage>
        <taxon>Bacteria</taxon>
        <taxon>Pseudomonadati</taxon>
        <taxon>Pseudomonadota</taxon>
        <taxon>Gammaproteobacteria</taxon>
        <taxon>Enterobacterales</taxon>
        <taxon>Enterobacteriaceae</taxon>
        <taxon>Escherichia</taxon>
    </lineage>
</organism>
<reference evidence="9 10" key="1">
    <citation type="submission" date="2018-06" db="EMBL/GenBank/DDBJ databases">
        <authorList>
            <consortium name="Pathogen Informatics"/>
            <person name="Doyle S."/>
        </authorList>
    </citation>
    <scope>NUCLEOTIDE SEQUENCE [LARGE SCALE GENOMIC DNA]</scope>
    <source>
        <strain evidence="9 10">NCTC9081</strain>
    </source>
</reference>
<dbReference type="PANTHER" id="PTHR30047">
    <property type="entry name" value="HIGH-AFFINITY CHOLINE TRANSPORT PROTEIN-RELATED"/>
    <property type="match status" value="1"/>
</dbReference>
<dbReference type="AlphaFoldDB" id="A0A376VY92"/>
<dbReference type="Proteomes" id="UP000254716">
    <property type="component" value="Unassembled WGS sequence"/>
</dbReference>
<evidence type="ECO:0000256" key="7">
    <source>
        <dbReference type="ARBA" id="ARBA00023136"/>
    </source>
</evidence>
<dbReference type="GO" id="GO:0022857">
    <property type="term" value="F:transmembrane transporter activity"/>
    <property type="evidence" value="ECO:0007669"/>
    <property type="project" value="InterPro"/>
</dbReference>
<dbReference type="PANTHER" id="PTHR30047:SF7">
    <property type="entry name" value="HIGH-AFFINITY CHOLINE TRANSPORT PROTEIN"/>
    <property type="match status" value="1"/>
</dbReference>
<evidence type="ECO:0000256" key="5">
    <source>
        <dbReference type="ARBA" id="ARBA00022692"/>
    </source>
</evidence>
<feature type="transmembrane region" description="Helical" evidence="8">
    <location>
        <begin position="43"/>
        <end position="65"/>
    </location>
</feature>
<dbReference type="InterPro" id="IPR000060">
    <property type="entry name" value="BCCT_transptr"/>
</dbReference>
<evidence type="ECO:0000256" key="2">
    <source>
        <dbReference type="ARBA" id="ARBA00005658"/>
    </source>
</evidence>
<keyword evidence="4" id="KW-1003">Cell membrane</keyword>
<name>A0A376VY92_ECOLX</name>
<sequence length="151" mass="15748">MGNLCIVALILAFFSYRHGLPLTLRSALYPIIGDRIYGPVGHAVDIFAVIGTVFGVATSLGYGVLQVNAGLNHLFGVPINETVQVILIVVITGLATISVVSGLDKGIRILSELNLGLALLLLALVLVSGTNRASAEVICGKYGRLSFGTGE</sequence>
<evidence type="ECO:0000256" key="6">
    <source>
        <dbReference type="ARBA" id="ARBA00022989"/>
    </source>
</evidence>
<keyword evidence="5 8" id="KW-0812">Transmembrane</keyword>
<proteinExistence type="inferred from homology"/>
<feature type="transmembrane region" description="Helical" evidence="8">
    <location>
        <begin position="85"/>
        <end position="103"/>
    </location>
</feature>
<dbReference type="Pfam" id="PF02028">
    <property type="entry name" value="BCCT"/>
    <property type="match status" value="1"/>
</dbReference>
<evidence type="ECO:0000313" key="10">
    <source>
        <dbReference type="Proteomes" id="UP000254716"/>
    </source>
</evidence>
<evidence type="ECO:0000313" key="9">
    <source>
        <dbReference type="EMBL" id="STJ16345.1"/>
    </source>
</evidence>
<keyword evidence="7 8" id="KW-0472">Membrane</keyword>
<comment type="similarity">
    <text evidence="2">Belongs to the BCCT transporter (TC 2.A.15) family.</text>
</comment>
<evidence type="ECO:0000256" key="3">
    <source>
        <dbReference type="ARBA" id="ARBA00022448"/>
    </source>
</evidence>
<feature type="transmembrane region" description="Helical" evidence="8">
    <location>
        <begin position="109"/>
        <end position="127"/>
    </location>
</feature>
<keyword evidence="6 8" id="KW-1133">Transmembrane helix</keyword>
<protein>
    <submittedName>
        <fullName evidence="9">Betaine-carnitine-choline transporter family member</fullName>
    </submittedName>
</protein>
<keyword evidence="3" id="KW-0813">Transport</keyword>
<accession>A0A376VY92</accession>
<gene>
    <name evidence="9" type="primary">betU_3</name>
    <name evidence="9" type="ORF">NCTC9081_01731</name>
</gene>
<evidence type="ECO:0000256" key="8">
    <source>
        <dbReference type="SAM" id="Phobius"/>
    </source>
</evidence>
<dbReference type="EMBL" id="UGCV01000008">
    <property type="protein sequence ID" value="STJ16345.1"/>
    <property type="molecule type" value="Genomic_DNA"/>
</dbReference>
<comment type="subcellular location">
    <subcellularLocation>
        <location evidence="1">Cell membrane</location>
        <topology evidence="1">Multi-pass membrane protein</topology>
    </subcellularLocation>
</comment>
<evidence type="ECO:0000256" key="4">
    <source>
        <dbReference type="ARBA" id="ARBA00022475"/>
    </source>
</evidence>
<evidence type="ECO:0000256" key="1">
    <source>
        <dbReference type="ARBA" id="ARBA00004651"/>
    </source>
</evidence>